<evidence type="ECO:0000313" key="6">
    <source>
        <dbReference type="EMBL" id="MBW7573001.1"/>
    </source>
</evidence>
<evidence type="ECO:0000256" key="4">
    <source>
        <dbReference type="PIRNR" id="PIRNR000446"/>
    </source>
</evidence>
<protein>
    <recommendedName>
        <fullName evidence="4">Malonyl CoA-acyl carrier protein transacylase</fullName>
        <ecNumber evidence="4">2.3.1.39</ecNumber>
    </recommendedName>
</protein>
<proteinExistence type="inferred from homology"/>
<dbReference type="InterPro" id="IPR050858">
    <property type="entry name" value="Mal-CoA-ACP_Trans/PKS_FabD"/>
</dbReference>
<dbReference type="Gene3D" id="3.30.70.250">
    <property type="entry name" value="Malonyl-CoA ACP transacylase, ACP-binding"/>
    <property type="match status" value="1"/>
</dbReference>
<comment type="catalytic activity">
    <reaction evidence="3 4">
        <text>holo-[ACP] + malonyl-CoA = malonyl-[ACP] + CoA</text>
        <dbReference type="Rhea" id="RHEA:41792"/>
        <dbReference type="Rhea" id="RHEA-COMP:9623"/>
        <dbReference type="Rhea" id="RHEA-COMP:9685"/>
        <dbReference type="ChEBI" id="CHEBI:57287"/>
        <dbReference type="ChEBI" id="CHEBI:57384"/>
        <dbReference type="ChEBI" id="CHEBI:64479"/>
        <dbReference type="ChEBI" id="CHEBI:78449"/>
        <dbReference type="EC" id="2.3.1.39"/>
    </reaction>
</comment>
<dbReference type="InterPro" id="IPR016036">
    <property type="entry name" value="Malonyl_transacylase_ACP-bd"/>
</dbReference>
<name>A0ABS7DQZ6_9FIRM</name>
<accession>A0ABS7DQZ6</accession>
<dbReference type="EC" id="2.3.1.39" evidence="4"/>
<dbReference type="PANTHER" id="PTHR42681">
    <property type="entry name" value="MALONYL-COA-ACYL CARRIER PROTEIN TRANSACYLASE, MITOCHONDRIAL"/>
    <property type="match status" value="1"/>
</dbReference>
<sequence length="307" mass="32714">MGKIAFVFSGQGTQYSGMGKDLSDNSPAAKEVFDRADALRPGTSAQCFGGTQEELNQTINTQPCVFCVDLAAAQCLKAGGIVPDAVAGFSLGEVAALTFAGAFSTDAGFRLVCRRAAFMQDAAEKQPSGMAAVLKLSVETVQELCEKHESAYPVNYNCKGQTVAAISKNDLDAFCRDVQEAGGRAVPLAVSGGFHSPFMNEAAEKLLAELETTEMLSPTLPVYSNVDAKPYGENGKVTLSEQINHPVYWQKSVENMIADGIDTFVEVGPGKTLCGLIKKISSQVRILHVENFAEAQAAVEELRRNPC</sequence>
<dbReference type="Gene3D" id="3.40.366.10">
    <property type="entry name" value="Malonyl-Coenzyme A Acyl Carrier Protein, domain 2"/>
    <property type="match status" value="1"/>
</dbReference>
<comment type="caution">
    <text evidence="6">The sequence shown here is derived from an EMBL/GenBank/DDBJ whole genome shotgun (WGS) entry which is preliminary data.</text>
</comment>
<gene>
    <name evidence="6" type="primary">fabD</name>
    <name evidence="6" type="ORF">J5W02_09260</name>
</gene>
<dbReference type="NCBIfam" id="TIGR00128">
    <property type="entry name" value="fabD"/>
    <property type="match status" value="1"/>
</dbReference>
<dbReference type="InterPro" id="IPR024925">
    <property type="entry name" value="Malonyl_CoA-ACP_transAc"/>
</dbReference>
<dbReference type="EMBL" id="JAGFNZ010000003">
    <property type="protein sequence ID" value="MBW7573001.1"/>
    <property type="molecule type" value="Genomic_DNA"/>
</dbReference>
<dbReference type="InterPro" id="IPR014043">
    <property type="entry name" value="Acyl_transferase_dom"/>
</dbReference>
<organism evidence="6 7">
    <name type="scientific">Caproiciproducens faecalis</name>
    <dbReference type="NCBI Taxonomy" id="2820301"/>
    <lineage>
        <taxon>Bacteria</taxon>
        <taxon>Bacillati</taxon>
        <taxon>Bacillota</taxon>
        <taxon>Clostridia</taxon>
        <taxon>Eubacteriales</taxon>
        <taxon>Acutalibacteraceae</taxon>
        <taxon>Caproiciproducens</taxon>
    </lineage>
</organism>
<dbReference type="SUPFAM" id="SSF55048">
    <property type="entry name" value="Probable ACP-binding domain of malonyl-CoA ACP transacylase"/>
    <property type="match status" value="1"/>
</dbReference>
<dbReference type="PIRSF" id="PIRSF000446">
    <property type="entry name" value="Mct"/>
    <property type="match status" value="1"/>
</dbReference>
<comment type="similarity">
    <text evidence="4">Belongs to the fabD family.</text>
</comment>
<dbReference type="PANTHER" id="PTHR42681:SF1">
    <property type="entry name" value="MALONYL-COA-ACYL CARRIER PROTEIN TRANSACYLASE, MITOCHONDRIAL"/>
    <property type="match status" value="1"/>
</dbReference>
<dbReference type="InterPro" id="IPR001227">
    <property type="entry name" value="Ac_transferase_dom_sf"/>
</dbReference>
<evidence type="ECO:0000256" key="1">
    <source>
        <dbReference type="ARBA" id="ARBA00022679"/>
    </source>
</evidence>
<dbReference type="GO" id="GO:0004314">
    <property type="term" value="F:[acyl-carrier-protein] S-malonyltransferase activity"/>
    <property type="evidence" value="ECO:0007669"/>
    <property type="project" value="UniProtKB-EC"/>
</dbReference>
<dbReference type="RefSeq" id="WP_219965409.1">
    <property type="nucleotide sequence ID" value="NZ_JAGFNZ010000003.1"/>
</dbReference>
<dbReference type="SUPFAM" id="SSF52151">
    <property type="entry name" value="FabD/lysophospholipase-like"/>
    <property type="match status" value="1"/>
</dbReference>
<keyword evidence="2 4" id="KW-0012">Acyltransferase</keyword>
<dbReference type="Pfam" id="PF00698">
    <property type="entry name" value="Acyl_transf_1"/>
    <property type="match status" value="1"/>
</dbReference>
<keyword evidence="1 4" id="KW-0808">Transferase</keyword>
<evidence type="ECO:0000313" key="7">
    <source>
        <dbReference type="Proteomes" id="UP000719942"/>
    </source>
</evidence>
<evidence type="ECO:0000256" key="2">
    <source>
        <dbReference type="ARBA" id="ARBA00023315"/>
    </source>
</evidence>
<keyword evidence="7" id="KW-1185">Reference proteome</keyword>
<dbReference type="InterPro" id="IPR004410">
    <property type="entry name" value="Malonyl_CoA-ACP_transAc_FabD"/>
</dbReference>
<evidence type="ECO:0000259" key="5">
    <source>
        <dbReference type="SMART" id="SM00827"/>
    </source>
</evidence>
<dbReference type="InterPro" id="IPR016035">
    <property type="entry name" value="Acyl_Trfase/lysoPLipase"/>
</dbReference>
<evidence type="ECO:0000256" key="3">
    <source>
        <dbReference type="ARBA" id="ARBA00048462"/>
    </source>
</evidence>
<feature type="domain" description="Malonyl-CoA:ACP transacylase (MAT)" evidence="5">
    <location>
        <begin position="7"/>
        <end position="306"/>
    </location>
</feature>
<dbReference type="Proteomes" id="UP000719942">
    <property type="component" value="Unassembled WGS sequence"/>
</dbReference>
<reference evidence="6 7" key="1">
    <citation type="submission" date="2021-03" db="EMBL/GenBank/DDBJ databases">
        <title>Caproiciproducens sp. nov. isolated from feces of cow.</title>
        <authorList>
            <person name="Choi J.-Y."/>
        </authorList>
    </citation>
    <scope>NUCLEOTIDE SEQUENCE [LARGE SCALE GENOMIC DNA]</scope>
    <source>
        <strain evidence="6 7">AGMB10547</strain>
    </source>
</reference>
<dbReference type="SMART" id="SM00827">
    <property type="entry name" value="PKS_AT"/>
    <property type="match status" value="1"/>
</dbReference>